<protein>
    <recommendedName>
        <fullName evidence="4">Cytochrome C oxidase subunit I</fullName>
    </recommendedName>
</protein>
<evidence type="ECO:0008006" key="4">
    <source>
        <dbReference type="Google" id="ProtNLM"/>
    </source>
</evidence>
<evidence type="ECO:0000256" key="1">
    <source>
        <dbReference type="SAM" id="Phobius"/>
    </source>
</evidence>
<dbReference type="Proteomes" id="UP001183615">
    <property type="component" value="Unassembled WGS sequence"/>
</dbReference>
<evidence type="ECO:0000313" key="2">
    <source>
        <dbReference type="EMBL" id="MDT0442492.1"/>
    </source>
</evidence>
<organism evidence="2 3">
    <name type="scientific">Streptomyces johnsoniae</name>
    <dbReference type="NCBI Taxonomy" id="3075532"/>
    <lineage>
        <taxon>Bacteria</taxon>
        <taxon>Bacillati</taxon>
        <taxon>Actinomycetota</taxon>
        <taxon>Actinomycetes</taxon>
        <taxon>Kitasatosporales</taxon>
        <taxon>Streptomycetaceae</taxon>
        <taxon>Streptomyces</taxon>
    </lineage>
</organism>
<keyword evidence="1" id="KW-1133">Transmembrane helix</keyword>
<dbReference type="RefSeq" id="WP_311616919.1">
    <property type="nucleotide sequence ID" value="NZ_JAVREV010000003.1"/>
</dbReference>
<comment type="caution">
    <text evidence="2">The sequence shown here is derived from an EMBL/GenBank/DDBJ whole genome shotgun (WGS) entry which is preliminary data.</text>
</comment>
<dbReference type="EMBL" id="JAVREV010000003">
    <property type="protein sequence ID" value="MDT0442492.1"/>
    <property type="molecule type" value="Genomic_DNA"/>
</dbReference>
<keyword evidence="1" id="KW-0472">Membrane</keyword>
<reference evidence="3" key="1">
    <citation type="submission" date="2023-07" db="EMBL/GenBank/DDBJ databases">
        <title>30 novel species of actinomycetes from the DSMZ collection.</title>
        <authorList>
            <person name="Nouioui I."/>
        </authorList>
    </citation>
    <scope>NUCLEOTIDE SEQUENCE [LARGE SCALE GENOMIC DNA]</scope>
    <source>
        <strain evidence="3">DSM 41886</strain>
    </source>
</reference>
<keyword evidence="1" id="KW-0812">Transmembrane</keyword>
<feature type="transmembrane region" description="Helical" evidence="1">
    <location>
        <begin position="93"/>
        <end position="114"/>
    </location>
</feature>
<gene>
    <name evidence="2" type="ORF">RM779_07765</name>
</gene>
<evidence type="ECO:0000313" key="3">
    <source>
        <dbReference type="Proteomes" id="UP001183615"/>
    </source>
</evidence>
<sequence length="118" mass="12702">MSTGGSEREAAAGIAQLEGYLLWQAELAGARAEAELFAARLTGLSEEQRAELADRYAEERIALSRRVLVAVADRCRGLQAEYTDRYRCLRRRVLCAAACAVLAAVSLAAGSLLLTTRG</sequence>
<proteinExistence type="predicted"/>
<keyword evidence="3" id="KW-1185">Reference proteome</keyword>
<accession>A0ABU2S0Q9</accession>
<name>A0ABU2S0Q9_9ACTN</name>